<dbReference type="InterPro" id="IPR009078">
    <property type="entry name" value="Ferritin-like_SF"/>
</dbReference>
<gene>
    <name evidence="6" type="ORF">DSAG12_01091</name>
</gene>
<dbReference type="AlphaFoldDB" id="A0A5B9D9J3"/>
<dbReference type="InterPro" id="IPR001519">
    <property type="entry name" value="Ferritin"/>
</dbReference>
<dbReference type="GO" id="GO:0008199">
    <property type="term" value="F:ferric iron binding"/>
    <property type="evidence" value="ECO:0007669"/>
    <property type="project" value="InterPro"/>
</dbReference>
<evidence type="ECO:0000256" key="3">
    <source>
        <dbReference type="ARBA" id="ARBA00023002"/>
    </source>
</evidence>
<dbReference type="GO" id="GO:0006826">
    <property type="term" value="P:iron ion transport"/>
    <property type="evidence" value="ECO:0007669"/>
    <property type="project" value="InterPro"/>
</dbReference>
<dbReference type="InterPro" id="IPR008331">
    <property type="entry name" value="Ferritin_DPS_dom"/>
</dbReference>
<dbReference type="CDD" id="cd01055">
    <property type="entry name" value="Nonheme_Ferritin"/>
    <property type="match status" value="1"/>
</dbReference>
<feature type="domain" description="Ferritin-like diiron" evidence="5">
    <location>
        <begin position="2"/>
        <end position="147"/>
    </location>
</feature>
<organism evidence="6 7">
    <name type="scientific">Promethearchaeum syntrophicum</name>
    <dbReference type="NCBI Taxonomy" id="2594042"/>
    <lineage>
        <taxon>Archaea</taxon>
        <taxon>Promethearchaeati</taxon>
        <taxon>Promethearchaeota</taxon>
        <taxon>Promethearchaeia</taxon>
        <taxon>Promethearchaeales</taxon>
        <taxon>Promethearchaeaceae</taxon>
        <taxon>Promethearchaeum</taxon>
    </lineage>
</organism>
<dbReference type="PANTHER" id="PTHR11431:SF127">
    <property type="entry name" value="BACTERIAL NON-HEME FERRITIN"/>
    <property type="match status" value="1"/>
</dbReference>
<keyword evidence="1" id="KW-0409">Iron storage</keyword>
<accession>A0A5B9D9J3</accession>
<keyword evidence="3" id="KW-0560">Oxidoreductase</keyword>
<dbReference type="Proteomes" id="UP000321408">
    <property type="component" value="Chromosome"/>
</dbReference>
<evidence type="ECO:0000256" key="1">
    <source>
        <dbReference type="ARBA" id="ARBA00022434"/>
    </source>
</evidence>
<dbReference type="GeneID" id="41329088"/>
<reference evidence="6 7" key="1">
    <citation type="journal article" date="2020" name="Nature">
        <title>Isolation of an archaeon at the prokaryote-eukaryote interface.</title>
        <authorList>
            <person name="Imachi H."/>
            <person name="Nobu M.K."/>
            <person name="Nakahara N."/>
            <person name="Morono Y."/>
            <person name="Ogawara M."/>
            <person name="Takaki Y."/>
            <person name="Takano Y."/>
            <person name="Uematsu K."/>
            <person name="Ikuta T."/>
            <person name="Ito M."/>
            <person name="Matsui Y."/>
            <person name="Miyazaki M."/>
            <person name="Murata K."/>
            <person name="Saito Y."/>
            <person name="Sakai S."/>
            <person name="Song C."/>
            <person name="Tasumi E."/>
            <person name="Yamanaka Y."/>
            <person name="Yamaguchi T."/>
            <person name="Kamagata Y."/>
            <person name="Tamaki H."/>
            <person name="Takai K."/>
        </authorList>
    </citation>
    <scope>NUCLEOTIDE SEQUENCE [LARGE SCALE GENOMIC DNA]</scope>
    <source>
        <strain evidence="6 7">MK-D1</strain>
    </source>
</reference>
<dbReference type="GO" id="GO:0006879">
    <property type="term" value="P:intracellular iron ion homeostasis"/>
    <property type="evidence" value="ECO:0007669"/>
    <property type="project" value="UniProtKB-KW"/>
</dbReference>
<evidence type="ECO:0000259" key="5">
    <source>
        <dbReference type="PROSITE" id="PS50905"/>
    </source>
</evidence>
<reference evidence="6 7" key="2">
    <citation type="journal article" date="2024" name="Int. J. Syst. Evol. Microbiol.">
        <title>Promethearchaeum syntrophicum gen. nov., sp. nov., an anaerobic, obligately syntrophic archaeon, the first isolate of the lineage 'Asgard' archaea, and proposal of the new archaeal phylum Promethearchaeota phyl. nov. and kingdom Promethearchaeati regn. nov.</title>
        <authorList>
            <person name="Imachi H."/>
            <person name="Nobu M.K."/>
            <person name="Kato S."/>
            <person name="Takaki Y."/>
            <person name="Miyazaki M."/>
            <person name="Miyata M."/>
            <person name="Ogawara M."/>
            <person name="Saito Y."/>
            <person name="Sakai S."/>
            <person name="Tahara Y.O."/>
            <person name="Takano Y."/>
            <person name="Tasumi E."/>
            <person name="Uematsu K."/>
            <person name="Yoshimura T."/>
            <person name="Itoh T."/>
            <person name="Ohkuma M."/>
            <person name="Takai K."/>
        </authorList>
    </citation>
    <scope>NUCLEOTIDE SEQUENCE [LARGE SCALE GENOMIC DNA]</scope>
    <source>
        <strain evidence="6 7">MK-D1</strain>
    </source>
</reference>
<dbReference type="InterPro" id="IPR012347">
    <property type="entry name" value="Ferritin-like"/>
</dbReference>
<dbReference type="InterPro" id="IPR041719">
    <property type="entry name" value="Ferritin_prok"/>
</dbReference>
<evidence type="ECO:0000313" key="6">
    <source>
        <dbReference type="EMBL" id="QEE15266.1"/>
    </source>
</evidence>
<dbReference type="PANTHER" id="PTHR11431">
    <property type="entry name" value="FERRITIN"/>
    <property type="match status" value="1"/>
</dbReference>
<dbReference type="InterPro" id="IPR009040">
    <property type="entry name" value="Ferritin-like_diiron"/>
</dbReference>
<keyword evidence="7" id="KW-1185">Reference proteome</keyword>
<dbReference type="EMBL" id="CP042905">
    <property type="protein sequence ID" value="QEE15266.1"/>
    <property type="molecule type" value="Genomic_DNA"/>
</dbReference>
<dbReference type="KEGG" id="psyt:DSAG12_01091"/>
<dbReference type="OrthoDB" id="4859at2157"/>
<dbReference type="RefSeq" id="WP_147662181.1">
    <property type="nucleotide sequence ID" value="NZ_CP042905.2"/>
</dbReference>
<name>A0A5B9D9J3_9ARCH</name>
<evidence type="ECO:0000256" key="4">
    <source>
        <dbReference type="ARBA" id="ARBA00023004"/>
    </source>
</evidence>
<dbReference type="GO" id="GO:0004322">
    <property type="term" value="F:ferroxidase activity"/>
    <property type="evidence" value="ECO:0007669"/>
    <property type="project" value="TreeGrafter"/>
</dbReference>
<dbReference type="GO" id="GO:0005829">
    <property type="term" value="C:cytosol"/>
    <property type="evidence" value="ECO:0007669"/>
    <property type="project" value="TreeGrafter"/>
</dbReference>
<dbReference type="Pfam" id="PF00210">
    <property type="entry name" value="Ferritin"/>
    <property type="match status" value="1"/>
</dbReference>
<dbReference type="Gene3D" id="1.20.1260.10">
    <property type="match status" value="1"/>
</dbReference>
<dbReference type="SUPFAM" id="SSF47240">
    <property type="entry name" value="Ferritin-like"/>
    <property type="match status" value="1"/>
</dbReference>
<proteinExistence type="predicted"/>
<sequence>MTLISKEMNDAINAQITEELKSGYIYLGISLWAEERSLHNYAAWMKKQFKEEYEHAERFMNYIIETGGHVKLNTIGEVPTEYPNTEATIKATIEHEEFITKKIRGLLELAYEKKEYEAIEMLQWFVHEQIEEESQSNELMATYELQGKKDGLWDHHLHRD</sequence>
<evidence type="ECO:0000313" key="7">
    <source>
        <dbReference type="Proteomes" id="UP000321408"/>
    </source>
</evidence>
<dbReference type="GO" id="GO:0008198">
    <property type="term" value="F:ferrous iron binding"/>
    <property type="evidence" value="ECO:0007669"/>
    <property type="project" value="TreeGrafter"/>
</dbReference>
<evidence type="ECO:0000256" key="2">
    <source>
        <dbReference type="ARBA" id="ARBA00022723"/>
    </source>
</evidence>
<keyword evidence="2" id="KW-0479">Metal-binding</keyword>
<keyword evidence="4" id="KW-0408">Iron</keyword>
<dbReference type="PROSITE" id="PS50905">
    <property type="entry name" value="FERRITIN_LIKE"/>
    <property type="match status" value="1"/>
</dbReference>
<protein>
    <submittedName>
        <fullName evidence="6">Ferritin</fullName>
    </submittedName>
</protein>